<dbReference type="AlphaFoldDB" id="A0A6H5I4M1"/>
<dbReference type="Gene3D" id="1.25.40.420">
    <property type="match status" value="1"/>
</dbReference>
<accession>A0A6H5I4M1</accession>
<dbReference type="Gene3D" id="3.30.710.10">
    <property type="entry name" value="Potassium Channel Kv1.1, Chain A"/>
    <property type="match status" value="1"/>
</dbReference>
<dbReference type="InterPro" id="IPR056423">
    <property type="entry name" value="BACK_BPM_SPOP"/>
</dbReference>
<keyword evidence="3" id="KW-0833">Ubl conjugation pathway</keyword>
<dbReference type="Proteomes" id="UP000479190">
    <property type="component" value="Unassembled WGS sequence"/>
</dbReference>
<dbReference type="Pfam" id="PF00651">
    <property type="entry name" value="BTB"/>
    <property type="match status" value="1"/>
</dbReference>
<feature type="domain" description="BTB" evidence="5">
    <location>
        <begin position="217"/>
        <end position="281"/>
    </location>
</feature>
<organism evidence="6 7">
    <name type="scientific">Trichogramma brassicae</name>
    <dbReference type="NCBI Taxonomy" id="86971"/>
    <lineage>
        <taxon>Eukaryota</taxon>
        <taxon>Metazoa</taxon>
        <taxon>Ecdysozoa</taxon>
        <taxon>Arthropoda</taxon>
        <taxon>Hexapoda</taxon>
        <taxon>Insecta</taxon>
        <taxon>Pterygota</taxon>
        <taxon>Neoptera</taxon>
        <taxon>Endopterygota</taxon>
        <taxon>Hymenoptera</taxon>
        <taxon>Apocrita</taxon>
        <taxon>Proctotrupomorpha</taxon>
        <taxon>Chalcidoidea</taxon>
        <taxon>Trichogrammatidae</taxon>
        <taxon>Trichogramma</taxon>
    </lineage>
</organism>
<evidence type="ECO:0000256" key="3">
    <source>
        <dbReference type="ARBA" id="ARBA00022786"/>
    </source>
</evidence>
<comment type="subcellular location">
    <subcellularLocation>
        <location evidence="1">Nucleus</location>
    </subcellularLocation>
</comment>
<evidence type="ECO:0000313" key="7">
    <source>
        <dbReference type="Proteomes" id="UP000479190"/>
    </source>
</evidence>
<dbReference type="OrthoDB" id="2311693at2759"/>
<evidence type="ECO:0000259" key="5">
    <source>
        <dbReference type="PROSITE" id="PS50097"/>
    </source>
</evidence>
<proteinExistence type="inferred from homology"/>
<sequence>MDNVDKLPEPLSEEVKVDEPKGKNYDKCFYVTRTPVTTYVLDWKIEHFTMIANVLGRTGNLVSPIFPTEPMDSGNVNQAMIKLQVSLSYKQLESPSGWVLGAKVLRADVQDGPIYDAEARLCFVDARNKEVGERYCYFVVGMQNYTQMELPRNMREILADGALTLRCEVKLAEQKSQVHVHLCELREAFKQQATRELMNSSRIYKGLGDIGKNNNFSDVELLIEGQVFKAHKVVLAAWSSKFHTIFKDEPNAKQHEIYDLKPSSFEIMKKFMYENELDEFDSLKTASDLLIDAEEYCVHDLKRLCETYICDQLCAENSFDILSLADRCCCDEFKETILRFISREFKRGVLTTEDYKHLKRTNPQLAVELLEHLNASDE</sequence>
<comment type="similarity">
    <text evidence="2">Belongs to the Tdpoz family.</text>
</comment>
<evidence type="ECO:0000313" key="6">
    <source>
        <dbReference type="EMBL" id="CAB0031441.1"/>
    </source>
</evidence>
<dbReference type="SUPFAM" id="SSF54695">
    <property type="entry name" value="POZ domain"/>
    <property type="match status" value="1"/>
</dbReference>
<keyword evidence="7" id="KW-1185">Reference proteome</keyword>
<dbReference type="SMART" id="SM00225">
    <property type="entry name" value="BTB"/>
    <property type="match status" value="1"/>
</dbReference>
<protein>
    <recommendedName>
        <fullName evidence="5">BTB domain-containing protein</fullName>
    </recommendedName>
</protein>
<evidence type="ECO:0000256" key="4">
    <source>
        <dbReference type="ARBA" id="ARBA00023242"/>
    </source>
</evidence>
<dbReference type="InterPro" id="IPR011333">
    <property type="entry name" value="SKP1/BTB/POZ_sf"/>
</dbReference>
<dbReference type="CDD" id="cd14733">
    <property type="entry name" value="BACK"/>
    <property type="match status" value="1"/>
</dbReference>
<dbReference type="PANTHER" id="PTHR24413">
    <property type="entry name" value="SPECKLE-TYPE POZ PROTEIN"/>
    <property type="match status" value="1"/>
</dbReference>
<evidence type="ECO:0000256" key="2">
    <source>
        <dbReference type="ARBA" id="ARBA00010846"/>
    </source>
</evidence>
<name>A0A6H5I4M1_9HYME</name>
<keyword evidence="4" id="KW-0539">Nucleus</keyword>
<dbReference type="PROSITE" id="PS50097">
    <property type="entry name" value="BTB"/>
    <property type="match status" value="1"/>
</dbReference>
<dbReference type="Pfam" id="PF24570">
    <property type="entry name" value="BACK_BPM_SPOP"/>
    <property type="match status" value="1"/>
</dbReference>
<reference evidence="6 7" key="1">
    <citation type="submission" date="2020-02" db="EMBL/GenBank/DDBJ databases">
        <authorList>
            <person name="Ferguson B K."/>
        </authorList>
    </citation>
    <scope>NUCLEOTIDE SEQUENCE [LARGE SCALE GENOMIC DNA]</scope>
</reference>
<dbReference type="EMBL" id="CADCXV010000645">
    <property type="protein sequence ID" value="CAB0031441.1"/>
    <property type="molecule type" value="Genomic_DNA"/>
</dbReference>
<gene>
    <name evidence="6" type="ORF">TBRA_LOCUS3410</name>
</gene>
<evidence type="ECO:0000256" key="1">
    <source>
        <dbReference type="ARBA" id="ARBA00004123"/>
    </source>
</evidence>
<dbReference type="GO" id="GO:0005634">
    <property type="term" value="C:nucleus"/>
    <property type="evidence" value="ECO:0007669"/>
    <property type="project" value="UniProtKB-SubCell"/>
</dbReference>
<dbReference type="InterPro" id="IPR000210">
    <property type="entry name" value="BTB/POZ_dom"/>
</dbReference>